<feature type="region of interest" description="Disordered" evidence="1">
    <location>
        <begin position="696"/>
        <end position="797"/>
    </location>
</feature>
<evidence type="ECO:0000313" key="2">
    <source>
        <dbReference type="EMBL" id="OSD05460.1"/>
    </source>
</evidence>
<organism evidence="2 3">
    <name type="scientific">Trametes coccinea (strain BRFM310)</name>
    <name type="common">Pycnoporus coccineus</name>
    <dbReference type="NCBI Taxonomy" id="1353009"/>
    <lineage>
        <taxon>Eukaryota</taxon>
        <taxon>Fungi</taxon>
        <taxon>Dikarya</taxon>
        <taxon>Basidiomycota</taxon>
        <taxon>Agaricomycotina</taxon>
        <taxon>Agaricomycetes</taxon>
        <taxon>Polyporales</taxon>
        <taxon>Polyporaceae</taxon>
        <taxon>Trametes</taxon>
    </lineage>
</organism>
<dbReference type="OrthoDB" id="2646484at2759"/>
<gene>
    <name evidence="2" type="ORF">PYCCODRAFT_1406112</name>
</gene>
<proteinExistence type="predicted"/>
<feature type="compositionally biased region" description="Basic and acidic residues" evidence="1">
    <location>
        <begin position="743"/>
        <end position="765"/>
    </location>
</feature>
<evidence type="ECO:0000313" key="3">
    <source>
        <dbReference type="Proteomes" id="UP000193067"/>
    </source>
</evidence>
<dbReference type="AlphaFoldDB" id="A0A1Y2IWE6"/>
<feature type="region of interest" description="Disordered" evidence="1">
    <location>
        <begin position="587"/>
        <end position="625"/>
    </location>
</feature>
<accession>A0A1Y2IWE6</accession>
<keyword evidence="3" id="KW-1185">Reference proteome</keyword>
<name>A0A1Y2IWE6_TRAC3</name>
<feature type="region of interest" description="Disordered" evidence="1">
    <location>
        <begin position="384"/>
        <end position="433"/>
    </location>
</feature>
<evidence type="ECO:0000256" key="1">
    <source>
        <dbReference type="SAM" id="MobiDB-lite"/>
    </source>
</evidence>
<reference evidence="2 3" key="1">
    <citation type="journal article" date="2015" name="Biotechnol. Biofuels">
        <title>Enhanced degradation of softwood versus hardwood by the white-rot fungus Pycnoporus coccineus.</title>
        <authorList>
            <person name="Couturier M."/>
            <person name="Navarro D."/>
            <person name="Chevret D."/>
            <person name="Henrissat B."/>
            <person name="Piumi F."/>
            <person name="Ruiz-Duenas F.J."/>
            <person name="Martinez A.T."/>
            <person name="Grigoriev I.V."/>
            <person name="Riley R."/>
            <person name="Lipzen A."/>
            <person name="Berrin J.G."/>
            <person name="Master E.R."/>
            <person name="Rosso M.N."/>
        </authorList>
    </citation>
    <scope>NUCLEOTIDE SEQUENCE [LARGE SCALE GENOMIC DNA]</scope>
    <source>
        <strain evidence="2 3">BRFM310</strain>
    </source>
</reference>
<dbReference type="Proteomes" id="UP000193067">
    <property type="component" value="Unassembled WGS sequence"/>
</dbReference>
<protein>
    <submittedName>
        <fullName evidence="2">Uncharacterized protein</fullName>
    </submittedName>
</protein>
<sequence>MATDTTKWTATITSAGSTASLDIQDILSSFSGDCLLSASLSLVISDSGSSHSFDDAPPFPSSAKPLIFTAELGVSLHGPHSQKFVTASPDSRLLTTVPTGPRIKMMMLEPASVECWVRSIIPSSQPPCPPPIESPGNEDTVATEWIAEGSLFSPRAFSALLGRRLRSAEEDISLPYGDETEYSADLTLVNISASVSSASATLSEGGSADELFRGAIAQTPLPMPTIMVSNSTAVLPLSLESSQSLHHDVPLAVRRGKKLPPALSLSSTTTTEPNGSCDSYPDIPTPFLGSPTTCVPTIEVSQATVSRDMDLSTICADLRSRLPAPPFTPTELTASRCAVVPEVDDGLSSPQSSEASDLDDEEWAFARDLVVDWHAGRGFQMQLSPPLSPAGDLPYASEPESPTIDSPFPGNEHSASTTGDTSSSDEDDIAVQTPVDVKLTRRKTVIIQAPEPGLTAEKSPLVAAEKDADVLIHDVHDPVPYELPSSTAISGAAFDFDRDCQQTGSTPGSRPASTASLRPIRGILKGKKSVRFSAVDLLHEYSPSITPPAHHSIDGAGVAAGPHGVEPERLPSEPIARVRRITAEVHKSSPLRESHTPTPHPMRTTDRRVRSHVPAPRSAEGTSSFSGAMMAKHPAVRAMARRPLTSPPRTPTPAHLTGPGVIGTTVGSPRLRSPSPVPLLLHEQRRAPLRSINARQNMPAERGPDALIPIKPSRRSLLSKDNGGPTGNIARRVLKSASTPPAPRHEQNENARRRSEAVLSRDDSGRAAGVGASAGAAAGGKSRLSTPLRSILTKLRT</sequence>
<feature type="compositionally biased region" description="Low complexity" evidence="1">
    <location>
        <begin position="766"/>
        <end position="780"/>
    </location>
</feature>
<dbReference type="EMBL" id="KZ084093">
    <property type="protein sequence ID" value="OSD05460.1"/>
    <property type="molecule type" value="Genomic_DNA"/>
</dbReference>